<protein>
    <submittedName>
        <fullName evidence="2">Uncharacterized protein</fullName>
    </submittedName>
</protein>
<evidence type="ECO:0000313" key="2">
    <source>
        <dbReference type="EMBL" id="ABO90276.1"/>
    </source>
</evidence>
<feature type="compositionally biased region" description="Basic residues" evidence="1">
    <location>
        <begin position="77"/>
        <end position="87"/>
    </location>
</feature>
<evidence type="ECO:0000256" key="1">
    <source>
        <dbReference type="SAM" id="MobiDB-lite"/>
    </source>
</evidence>
<accession>A4SN04</accession>
<dbReference type="KEGG" id="asa:ASA_2215"/>
<dbReference type="HOGENOM" id="CLU_2257731_0_0_6"/>
<dbReference type="EMBL" id="CP000644">
    <property type="protein sequence ID" value="ABO90276.1"/>
    <property type="molecule type" value="Genomic_DNA"/>
</dbReference>
<proteinExistence type="predicted"/>
<reference evidence="3" key="1">
    <citation type="journal article" date="2008" name="BMC Genomics">
        <title>The genome of Aeromonas salmonicida subsp. salmonicida A449: insights into the evolution of a fish pathogen.</title>
        <authorList>
            <person name="Reith M.E."/>
            <person name="Singh R.K."/>
            <person name="Curtis B."/>
            <person name="Boyd J.M."/>
            <person name="Bouevitch A."/>
            <person name="Kimball J."/>
            <person name="Munholland J."/>
            <person name="Murphy C."/>
            <person name="Sarty D."/>
            <person name="Williams J."/>
            <person name="Nash J.H."/>
            <person name="Johnson S.C."/>
            <person name="Brown L.L."/>
        </authorList>
    </citation>
    <scope>NUCLEOTIDE SEQUENCE [LARGE SCALE GENOMIC DNA]</scope>
    <source>
        <strain evidence="3">A449</strain>
    </source>
</reference>
<dbReference type="AlphaFoldDB" id="A4SN04"/>
<gene>
    <name evidence="2" type="ordered locus">ASA_2215</name>
</gene>
<name>A4SN04_AERS4</name>
<evidence type="ECO:0000313" key="3">
    <source>
        <dbReference type="Proteomes" id="UP000000225"/>
    </source>
</evidence>
<dbReference type="Proteomes" id="UP000000225">
    <property type="component" value="Chromosome"/>
</dbReference>
<feature type="region of interest" description="Disordered" evidence="1">
    <location>
        <begin position="59"/>
        <end position="103"/>
    </location>
</feature>
<organism evidence="2 3">
    <name type="scientific">Aeromonas salmonicida (strain A449)</name>
    <dbReference type="NCBI Taxonomy" id="382245"/>
    <lineage>
        <taxon>Bacteria</taxon>
        <taxon>Pseudomonadati</taxon>
        <taxon>Pseudomonadota</taxon>
        <taxon>Gammaproteobacteria</taxon>
        <taxon>Aeromonadales</taxon>
        <taxon>Aeromonadaceae</taxon>
        <taxon>Aeromonas</taxon>
    </lineage>
</organism>
<sequence length="103" mass="11690">MKKGTGSRHLDQKSALLDSNTLAGKCRLRQINRRHLCFSSPIAWPGRQPCGTLGCQWTDSQTPRVSPLQKEQQRWPKPARKISRRKSPLASRKLPSTKARSRS</sequence>